<dbReference type="OrthoDB" id="9870351at2"/>
<dbReference type="Proteomes" id="UP000013877">
    <property type="component" value="Unassembled WGS sequence"/>
</dbReference>
<dbReference type="AlphaFoldDB" id="R2NPZ7"/>
<accession>R2NPZ7</accession>
<dbReference type="PATRIC" id="fig|1158602.3.peg.3925"/>
<dbReference type="HOGENOM" id="CLU_3043231_0_0_9"/>
<reference evidence="2 4" key="2">
    <citation type="submission" date="2013-03" db="EMBL/GenBank/DDBJ databases">
        <title>The Genome Sequence of Enterococcus raffinosus ATCC_49464 (PacBio/Illumina hybrid assembly).</title>
        <authorList>
            <consortium name="The Broad Institute Genomics Platform"/>
            <consortium name="The Broad Institute Genome Sequencing Center for Infectious Disease"/>
            <person name="Earl A."/>
            <person name="Russ C."/>
            <person name="Gilmore M."/>
            <person name="Surin D."/>
            <person name="Walker B."/>
            <person name="Young S."/>
            <person name="Zeng Q."/>
            <person name="Gargeya S."/>
            <person name="Fitzgerald M."/>
            <person name="Haas B."/>
            <person name="Abouelleil A."/>
            <person name="Allen A.W."/>
            <person name="Alvarado L."/>
            <person name="Arachchi H.M."/>
            <person name="Berlin A.M."/>
            <person name="Chapman S.B."/>
            <person name="Gainer-Dewar J."/>
            <person name="Goldberg J."/>
            <person name="Griggs A."/>
            <person name="Gujja S."/>
            <person name="Hansen M."/>
            <person name="Howarth C."/>
            <person name="Imamovic A."/>
            <person name="Ireland A."/>
            <person name="Larimer J."/>
            <person name="McCowan C."/>
            <person name="Murphy C."/>
            <person name="Pearson M."/>
            <person name="Poon T.W."/>
            <person name="Priest M."/>
            <person name="Roberts A."/>
            <person name="Saif S."/>
            <person name="Shea T."/>
            <person name="Sisk P."/>
            <person name="Sykes S."/>
            <person name="Wortman J."/>
            <person name="Nusbaum C."/>
            <person name="Birren B."/>
        </authorList>
    </citation>
    <scope>NUCLEOTIDE SEQUENCE [LARGE SCALE GENOMIC DNA]</scope>
    <source>
        <strain evidence="2 4">ATCC 49464</strain>
    </source>
</reference>
<evidence type="ECO:0000313" key="3">
    <source>
        <dbReference type="Proteomes" id="UP000013877"/>
    </source>
</evidence>
<evidence type="ECO:0000313" key="2">
    <source>
        <dbReference type="EMBL" id="EOT82238.1"/>
    </source>
</evidence>
<protein>
    <submittedName>
        <fullName evidence="1">Uncharacterized protein</fullName>
    </submittedName>
</protein>
<dbReference type="RefSeq" id="WP_010747085.1">
    <property type="nucleotide sequence ID" value="NZ_ASWF01000001.1"/>
</dbReference>
<organism evidence="1 3">
    <name type="scientific">Enterococcus raffinosus ATCC 49464</name>
    <dbReference type="NCBI Taxonomy" id="1158602"/>
    <lineage>
        <taxon>Bacteria</taxon>
        <taxon>Bacillati</taxon>
        <taxon>Bacillota</taxon>
        <taxon>Bacilli</taxon>
        <taxon>Lactobacillales</taxon>
        <taxon>Enterococcaceae</taxon>
        <taxon>Enterococcus</taxon>
    </lineage>
</organism>
<sequence>MKNELTADEWRALTEALNYINETRLYEEQKEIIPAYERAVQKVRKVEKGLACAI</sequence>
<evidence type="ECO:0000313" key="4">
    <source>
        <dbReference type="Proteomes" id="UP000014158"/>
    </source>
</evidence>
<proteinExistence type="predicted"/>
<dbReference type="EMBL" id="AJAL01000021">
    <property type="protein sequence ID" value="EOH74102.1"/>
    <property type="molecule type" value="Genomic_DNA"/>
</dbReference>
<dbReference type="EMBL" id="ASWF01000001">
    <property type="protein sequence ID" value="EOT82238.1"/>
    <property type="molecule type" value="Genomic_DNA"/>
</dbReference>
<reference evidence="1 3" key="1">
    <citation type="submission" date="2013-02" db="EMBL/GenBank/DDBJ databases">
        <title>The Genome Sequence of Enterococcus raffinosus ATCC_49464.</title>
        <authorList>
            <consortium name="The Broad Institute Genome Sequencing Platform"/>
            <consortium name="The Broad Institute Genome Sequencing Center for Infectious Disease"/>
            <person name="Earl A.M."/>
            <person name="Gilmore M.S."/>
            <person name="Lebreton F."/>
            <person name="Walker B."/>
            <person name="Young S.K."/>
            <person name="Zeng Q."/>
            <person name="Gargeya S."/>
            <person name="Fitzgerald M."/>
            <person name="Haas B."/>
            <person name="Abouelleil A."/>
            <person name="Alvarado L."/>
            <person name="Arachchi H.M."/>
            <person name="Berlin A.M."/>
            <person name="Chapman S.B."/>
            <person name="Dewar J."/>
            <person name="Goldberg J."/>
            <person name="Griggs A."/>
            <person name="Gujja S."/>
            <person name="Hansen M."/>
            <person name="Howarth C."/>
            <person name="Imamovic A."/>
            <person name="Larimer J."/>
            <person name="McCowan C."/>
            <person name="Murphy C."/>
            <person name="Neiman D."/>
            <person name="Pearson M."/>
            <person name="Priest M."/>
            <person name="Roberts A."/>
            <person name="Saif S."/>
            <person name="Shea T."/>
            <person name="Sisk P."/>
            <person name="Sykes S."/>
            <person name="Wortman J."/>
            <person name="Nusbaum C."/>
            <person name="Birren B."/>
        </authorList>
    </citation>
    <scope>NUCLEOTIDE SEQUENCE [LARGE SCALE GENOMIC DNA]</scope>
    <source>
        <strain evidence="1 3">ATCC 49464</strain>
    </source>
</reference>
<dbReference type="Proteomes" id="UP000014158">
    <property type="component" value="Unassembled WGS sequence"/>
</dbReference>
<name>R2NPZ7_9ENTE</name>
<gene>
    <name evidence="2" type="ORF">I590_00663</name>
    <name evidence="1" type="ORF">UAK_03922</name>
</gene>
<comment type="caution">
    <text evidence="1">The sequence shown here is derived from an EMBL/GenBank/DDBJ whole genome shotgun (WGS) entry which is preliminary data.</text>
</comment>
<keyword evidence="4" id="KW-1185">Reference proteome</keyword>
<evidence type="ECO:0000313" key="1">
    <source>
        <dbReference type="EMBL" id="EOH74102.1"/>
    </source>
</evidence>